<keyword evidence="2" id="KW-0998">Cell outer membrane</keyword>
<evidence type="ECO:0000256" key="2">
    <source>
        <dbReference type="PIRNR" id="PIRNR036893"/>
    </source>
</evidence>
<gene>
    <name evidence="5" type="ORF">SAMN04515666_10272</name>
</gene>
<dbReference type="RefSeq" id="WP_091830790.1">
    <property type="nucleotide sequence ID" value="NZ_FOAN01000002.1"/>
</dbReference>
<dbReference type="EMBL" id="FOAN01000002">
    <property type="protein sequence ID" value="SEK81404.1"/>
    <property type="molecule type" value="Genomic_DNA"/>
</dbReference>
<dbReference type="PANTHER" id="PTHR10612:SF34">
    <property type="entry name" value="APOLIPOPROTEIN D"/>
    <property type="match status" value="1"/>
</dbReference>
<keyword evidence="2" id="KW-0732">Signal</keyword>
<feature type="domain" description="Lipocalin/cytosolic fatty-acid binding" evidence="4">
    <location>
        <begin position="36"/>
        <end position="180"/>
    </location>
</feature>
<dbReference type="SUPFAM" id="SSF50814">
    <property type="entry name" value="Lipocalins"/>
    <property type="match status" value="1"/>
</dbReference>
<comment type="subcellular location">
    <subcellularLocation>
        <location evidence="2">Cell outer membrane</location>
    </subcellularLocation>
</comment>
<dbReference type="Gene3D" id="2.40.128.20">
    <property type="match status" value="1"/>
</dbReference>
<dbReference type="GO" id="GO:0006950">
    <property type="term" value="P:response to stress"/>
    <property type="evidence" value="ECO:0007669"/>
    <property type="project" value="UniProtKB-ARBA"/>
</dbReference>
<dbReference type="PANTHER" id="PTHR10612">
    <property type="entry name" value="APOLIPOPROTEIN D"/>
    <property type="match status" value="1"/>
</dbReference>
<dbReference type="GO" id="GO:0009279">
    <property type="term" value="C:cell outer membrane"/>
    <property type="evidence" value="ECO:0007669"/>
    <property type="project" value="UniProtKB-SubCell"/>
</dbReference>
<dbReference type="InterPro" id="IPR000566">
    <property type="entry name" value="Lipocln_cytosolic_FA-bd_dom"/>
</dbReference>
<feature type="chain" id="PRO_5013434633" description="Outer membrane lipoprotein Blc" evidence="2">
    <location>
        <begin position="24"/>
        <end position="185"/>
    </location>
</feature>
<feature type="signal peptide" evidence="2">
    <location>
        <begin position="1"/>
        <end position="23"/>
    </location>
</feature>
<reference evidence="6" key="1">
    <citation type="submission" date="2016-10" db="EMBL/GenBank/DDBJ databases">
        <authorList>
            <person name="Varghese N."/>
            <person name="Submissions S."/>
        </authorList>
    </citation>
    <scope>NUCLEOTIDE SEQUENCE [LARGE SCALE GENOMIC DNA]</scope>
    <source>
        <strain evidence="6">LMG 26383,CCUG 61248,R- 45681</strain>
    </source>
</reference>
<accession>A0A1H7K4A4</accession>
<dbReference type="Proteomes" id="UP000199664">
    <property type="component" value="Unassembled WGS sequence"/>
</dbReference>
<dbReference type="CDD" id="cd19438">
    <property type="entry name" value="lipocalin_Blc-like"/>
    <property type="match status" value="1"/>
</dbReference>
<dbReference type="STRING" id="1036779.SAMN04515666_10272"/>
<dbReference type="GO" id="GO:0008289">
    <property type="term" value="F:lipid binding"/>
    <property type="evidence" value="ECO:0007669"/>
    <property type="project" value="UniProtKB-UniRule"/>
</dbReference>
<feature type="lipid moiety-binding region" description="S-diacylglycerol cysteine" evidence="3">
    <location>
        <position position="19"/>
    </location>
</feature>
<evidence type="ECO:0000256" key="1">
    <source>
        <dbReference type="ARBA" id="ARBA00006889"/>
    </source>
</evidence>
<keyword evidence="3" id="KW-0564">Palmitate</keyword>
<evidence type="ECO:0000313" key="5">
    <source>
        <dbReference type="EMBL" id="SEK81404.1"/>
    </source>
</evidence>
<dbReference type="OrthoDB" id="594739at2"/>
<keyword evidence="2 3" id="KW-0449">Lipoprotein</keyword>
<comment type="subunit">
    <text evidence="2">Homodimer.</text>
</comment>
<evidence type="ECO:0000259" key="4">
    <source>
        <dbReference type="Pfam" id="PF08212"/>
    </source>
</evidence>
<dbReference type="InterPro" id="IPR047202">
    <property type="entry name" value="Lipocalin_Blc-like_dom"/>
</dbReference>
<organism evidence="5 6">
    <name type="scientific">Bosea lupini</name>
    <dbReference type="NCBI Taxonomy" id="1036779"/>
    <lineage>
        <taxon>Bacteria</taxon>
        <taxon>Pseudomonadati</taxon>
        <taxon>Pseudomonadota</taxon>
        <taxon>Alphaproteobacteria</taxon>
        <taxon>Hyphomicrobiales</taxon>
        <taxon>Boseaceae</taxon>
        <taxon>Bosea</taxon>
    </lineage>
</organism>
<proteinExistence type="inferred from homology"/>
<sequence>MNARVIVAGLVLAVCLSGCMAMGGPVNKAPEPLKKIDVGRFYSGLWHEIARRPMAITDGCVAGATEYKRDAGGGIDVLDSCRMGTPEGEPKTIGGPGRILDPGTNAKLRVDYRLYGFIPVTRDYWVLDRANDYSWFISADPEFRDLYIFSRDPQISEEQRGRLVGRARALGYDVTKLEFPEMPRR</sequence>
<name>A0A1H7K4A4_9HYPH</name>
<dbReference type="InterPro" id="IPR022271">
    <property type="entry name" value="Lipocalin_ApoD"/>
</dbReference>
<evidence type="ECO:0000256" key="3">
    <source>
        <dbReference type="PIRSR" id="PIRSR036893-52"/>
    </source>
</evidence>
<dbReference type="Pfam" id="PF08212">
    <property type="entry name" value="Lipocalin_2"/>
    <property type="match status" value="1"/>
</dbReference>
<keyword evidence="2" id="KW-0472">Membrane</keyword>
<keyword evidence="6" id="KW-1185">Reference proteome</keyword>
<evidence type="ECO:0000313" key="6">
    <source>
        <dbReference type="Proteomes" id="UP000199664"/>
    </source>
</evidence>
<dbReference type="InterPro" id="IPR012674">
    <property type="entry name" value="Calycin"/>
</dbReference>
<comment type="function">
    <text evidence="2">Involved in the storage or transport of lipids necessary for membrane maintenance under stressful conditions. Displays a binding preference for lysophospholipids.</text>
</comment>
<dbReference type="AlphaFoldDB" id="A0A1H7K4A4"/>
<dbReference type="PIRSF" id="PIRSF036893">
    <property type="entry name" value="Lipocalin_ApoD"/>
    <property type="match status" value="1"/>
</dbReference>
<comment type="similarity">
    <text evidence="1 2">Belongs to the calycin superfamily. Lipocalin family.</text>
</comment>
<keyword evidence="2" id="KW-0446">Lipid-binding</keyword>
<protein>
    <recommendedName>
        <fullName evidence="2">Outer membrane lipoprotein Blc</fullName>
    </recommendedName>
</protein>